<organism evidence="3 4">
    <name type="scientific">Paracidobacterium acidisoli</name>
    <dbReference type="NCBI Taxonomy" id="2303751"/>
    <lineage>
        <taxon>Bacteria</taxon>
        <taxon>Pseudomonadati</taxon>
        <taxon>Acidobacteriota</taxon>
        <taxon>Terriglobia</taxon>
        <taxon>Terriglobales</taxon>
        <taxon>Acidobacteriaceae</taxon>
        <taxon>Paracidobacterium</taxon>
    </lineage>
</organism>
<proteinExistence type="predicted"/>
<dbReference type="OrthoDB" id="98106at2"/>
<dbReference type="RefSeq" id="WP_147324877.1">
    <property type="nucleotide sequence ID" value="NZ_QVQT02000001.1"/>
</dbReference>
<feature type="domain" description="BIG2" evidence="2">
    <location>
        <begin position="293"/>
        <end position="377"/>
    </location>
</feature>
<dbReference type="SMART" id="SM00635">
    <property type="entry name" value="BID_2"/>
    <property type="match status" value="6"/>
</dbReference>
<keyword evidence="4" id="KW-1185">Reference proteome</keyword>
<evidence type="ECO:0000313" key="3">
    <source>
        <dbReference type="EMBL" id="RFU18169.1"/>
    </source>
</evidence>
<dbReference type="Gene3D" id="2.60.40.1080">
    <property type="match status" value="3"/>
</dbReference>
<feature type="domain" description="BIG2" evidence="2">
    <location>
        <begin position="383"/>
        <end position="467"/>
    </location>
</feature>
<dbReference type="EMBL" id="QVQT01000001">
    <property type="protein sequence ID" value="RFU18169.1"/>
    <property type="molecule type" value="Genomic_DNA"/>
</dbReference>
<feature type="domain" description="BIG2" evidence="2">
    <location>
        <begin position="743"/>
        <end position="825"/>
    </location>
</feature>
<protein>
    <recommendedName>
        <fullName evidence="2">BIG2 domain-containing protein</fullName>
    </recommendedName>
</protein>
<feature type="domain" description="BIG2" evidence="2">
    <location>
        <begin position="203"/>
        <end position="283"/>
    </location>
</feature>
<evidence type="ECO:0000313" key="4">
    <source>
        <dbReference type="Proteomes" id="UP000264702"/>
    </source>
</evidence>
<feature type="chain" id="PRO_5017002205" description="BIG2 domain-containing protein" evidence="1">
    <location>
        <begin position="23"/>
        <end position="1479"/>
    </location>
</feature>
<evidence type="ECO:0000256" key="1">
    <source>
        <dbReference type="SAM" id="SignalP"/>
    </source>
</evidence>
<feature type="domain" description="BIG2" evidence="2">
    <location>
        <begin position="471"/>
        <end position="557"/>
    </location>
</feature>
<evidence type="ECO:0000259" key="2">
    <source>
        <dbReference type="SMART" id="SM00635"/>
    </source>
</evidence>
<accession>A0A372ITP9</accession>
<reference evidence="3 4" key="1">
    <citation type="submission" date="2018-08" db="EMBL/GenBank/DDBJ databases">
        <title>Acidipila sp. 4G-K13, an acidobacterium isolated from forest soil.</title>
        <authorList>
            <person name="Gao Z.-H."/>
            <person name="Qiu L.-H."/>
        </authorList>
    </citation>
    <scope>NUCLEOTIDE SEQUENCE [LARGE SCALE GENOMIC DNA]</scope>
    <source>
        <strain evidence="3 4">4G-K13</strain>
    </source>
</reference>
<feature type="signal peptide" evidence="1">
    <location>
        <begin position="1"/>
        <end position="22"/>
    </location>
</feature>
<feature type="domain" description="BIG2" evidence="2">
    <location>
        <begin position="563"/>
        <end position="645"/>
    </location>
</feature>
<sequence length="1479" mass="145611">MNRLVKIARLLLLLLVCQSAFAVSVSLSPNPGGVLPGGQLQFTATVSGTSNSVVIWSLSGAGCSGIACGQINGLGVYTAPSVAPNPPVVNVTATSLQDLSQSATASVFVGTALNAAVSVSPASVGVVVSHQQLFTALVTGASNTAVTWSVAGSGCSEAGCGAISSTGVYSAPATVPSPATVTITATSVANPLKSDTAVVTILPPVAVSIAPTTAQVVAGKSQQFTATVINTTNTTVIWSLAGSGCSGSACGTLSSSGLYTAPATLPSPAQVTVKATSVADSTKSASATVTLLPPVAISLAPTTAQVVATRTQQFTATVTNTTNTAVSWSVSGSGCSGSSCGIISSSGLYTAPAAVPSPAQVMVTATSTADNTKSAAATVTVLPLVTISIAPATAQVVTGKTQQFTVTVGGTSNTAVTWSVSGAGCSGAACGTVSTTGLYTAPADVPSPAQVSVSATSVADTTKSATAIVTVLHSIVVSVAPGSAQVAVGSSQQFTATVGGSSNTAVTWSVSGSGCTGAACGTISTAGLYSAPAAVPSPAQLTVTATSVADTSKSGTAIVTITLPIQVTLSPQNTQVVAGKTQQFTATVTNTPNTVVTWSVSGSGCTGAACGTISAAGLYTAPLTVPAPALVTVTAASSADSTKKATASVTILKPVAITISPTAAQVMAGKTQSFTAAVTGTTNTAVTWSLSGAGCTGATCGTISSSGLYTAPPAVPSPAQVTVTATSNADITKSASVTVTILPPVVVHISPATAQIVTGNTQQFTATVTGATNTAVTWSVSGSGCSGAACGTVTSGGLYTAPAAVPNPAQVTVTATSVADTTKTSSAVVSILPEIMVSISPSATQVATETQRQFTASVNGTLNTAVTWSVTGAGCSGSACGTISSSGVFTAPATVPKPALVTVTATSNADRTRSASASVTITLPLIIRVAPASTLVAVGGSQQFQSAVFGTANTAVTWHAAGAGCSGAECGTISTSGLYTAPATLPSPATITITAASQGDPSQTGTAILTLVAGNNRKLMGQYAFLFKGMNGSGIYQAAGTMTADGNGNLMSGLEDVNSASGPATSVAFTGSYQTGNDGRGTMTLSGPFGSRTFAFVLDALGTRGQFIEFDASGTQGSGTLMRQDPTAFNAAALSGAYVMNLTGSDASGNRIGALGEIYCKAGVISIGSLDVNDGGVALPTFAPFNGDIRVQSSGRGTVDLSIPGFEGGSFRFAIYVISANEYYMVSIDALSSKNPVFSGPAELQTGGAFSSASFNGPAIFSLSGNNGNTTQDTVGQIVFDGNSGVVVTFDQNSGGAVTTGAVFTGAYDMQINGRGTLNLDNNNGSSSTWYLYAIAPNRAFVLDASTAFVGDGELNGQSVKQPFVNSDAFGTYFFASGESFSDAASLLSGTLSFDGKNVQGQGSVTGAANIAQGASLNANQALTGSYSISSSLNDGRGTLLLRSPNASTYALWVVSPSEMVGMSITPQDAQPAILHMEQ</sequence>
<gene>
    <name evidence="3" type="ORF">D0Y96_00905</name>
</gene>
<name>A0A372ITP9_9BACT</name>
<dbReference type="InterPro" id="IPR003343">
    <property type="entry name" value="Big_2"/>
</dbReference>
<comment type="caution">
    <text evidence="3">The sequence shown here is derived from an EMBL/GenBank/DDBJ whole genome shotgun (WGS) entry which is preliminary data.</text>
</comment>
<keyword evidence="1" id="KW-0732">Signal</keyword>
<dbReference type="Proteomes" id="UP000264702">
    <property type="component" value="Unassembled WGS sequence"/>
</dbReference>